<keyword evidence="8 9" id="KW-0456">Lyase</keyword>
<dbReference type="UniPathway" id="UPA00246"/>
<evidence type="ECO:0000256" key="5">
    <source>
        <dbReference type="ARBA" id="ARBA00012927"/>
    </source>
</evidence>
<evidence type="ECO:0000256" key="1">
    <source>
        <dbReference type="ARBA" id="ARBA00001794"/>
    </source>
</evidence>
<evidence type="ECO:0000313" key="12">
    <source>
        <dbReference type="Proteomes" id="UP000184211"/>
    </source>
</evidence>
<proteinExistence type="inferred from homology"/>
<evidence type="ECO:0000256" key="6">
    <source>
        <dbReference type="ARBA" id="ARBA00023004"/>
    </source>
</evidence>
<dbReference type="InterPro" id="IPR036237">
    <property type="entry name" value="Xyl_isomerase-like_sf"/>
</dbReference>
<comment type="pathway">
    <text evidence="3 9">Carbohydrate metabolism; pentose and glucuronate interconversion.</text>
</comment>
<dbReference type="GO" id="GO:0042840">
    <property type="term" value="P:D-glucuronate catabolic process"/>
    <property type="evidence" value="ECO:0007669"/>
    <property type="project" value="TreeGrafter"/>
</dbReference>
<accession>A0A1M5QUR1</accession>
<dbReference type="PIRSF" id="PIRSF016049">
    <property type="entry name" value="Man_dehyd"/>
    <property type="match status" value="1"/>
</dbReference>
<dbReference type="GO" id="GO:0030145">
    <property type="term" value="F:manganese ion binding"/>
    <property type="evidence" value="ECO:0007669"/>
    <property type="project" value="TreeGrafter"/>
</dbReference>
<organism evidence="11 12">
    <name type="scientific">Cognatishimia maritima</name>
    <dbReference type="NCBI Taxonomy" id="870908"/>
    <lineage>
        <taxon>Bacteria</taxon>
        <taxon>Pseudomonadati</taxon>
        <taxon>Pseudomonadota</taxon>
        <taxon>Alphaproteobacteria</taxon>
        <taxon>Rhodobacterales</taxon>
        <taxon>Paracoccaceae</taxon>
        <taxon>Cognatishimia</taxon>
    </lineage>
</organism>
<dbReference type="NCBIfam" id="TIGR00695">
    <property type="entry name" value="uxuA"/>
    <property type="match status" value="1"/>
</dbReference>
<evidence type="ECO:0000256" key="3">
    <source>
        <dbReference type="ARBA" id="ARBA00004892"/>
    </source>
</evidence>
<comment type="cofactor">
    <cofactor evidence="9">
        <name>Fe(2+)</name>
        <dbReference type="ChEBI" id="CHEBI:29033"/>
    </cofactor>
    <cofactor evidence="9">
        <name>Mn(2+)</name>
        <dbReference type="ChEBI" id="CHEBI:29035"/>
    </cofactor>
</comment>
<keyword evidence="6 9" id="KW-0408">Iron</keyword>
<keyword evidence="7 9" id="KW-0464">Manganese</keyword>
<evidence type="ECO:0000256" key="7">
    <source>
        <dbReference type="ARBA" id="ARBA00023211"/>
    </source>
</evidence>
<dbReference type="HAMAP" id="MF_00106">
    <property type="entry name" value="UxuA"/>
    <property type="match status" value="1"/>
</dbReference>
<evidence type="ECO:0000256" key="2">
    <source>
        <dbReference type="ARBA" id="ARBA00002713"/>
    </source>
</evidence>
<name>A0A1M5QUR1_9RHOB</name>
<dbReference type="OrthoDB" id="9780250at2"/>
<dbReference type="EC" id="4.2.1.8" evidence="5 9"/>
<protein>
    <recommendedName>
        <fullName evidence="5 9">Mannonate dehydratase</fullName>
        <ecNumber evidence="5 9">4.2.1.8</ecNumber>
    </recommendedName>
    <alternativeName>
        <fullName evidence="9">D-mannonate hydro-lyase</fullName>
    </alternativeName>
</protein>
<evidence type="ECO:0000256" key="10">
    <source>
        <dbReference type="SAM" id="MobiDB-lite"/>
    </source>
</evidence>
<dbReference type="EMBL" id="FQWM01000003">
    <property type="protein sequence ID" value="SHH17897.1"/>
    <property type="molecule type" value="Genomic_DNA"/>
</dbReference>
<feature type="region of interest" description="Disordered" evidence="10">
    <location>
        <begin position="344"/>
        <end position="366"/>
    </location>
</feature>
<dbReference type="Pfam" id="PF03786">
    <property type="entry name" value="UxuA"/>
    <property type="match status" value="1"/>
</dbReference>
<dbReference type="AlphaFoldDB" id="A0A1M5QUR1"/>
<dbReference type="GO" id="GO:0008927">
    <property type="term" value="F:mannonate dehydratase activity"/>
    <property type="evidence" value="ECO:0007669"/>
    <property type="project" value="UniProtKB-UniRule"/>
</dbReference>
<dbReference type="STRING" id="870908.SAMN04488044_2113"/>
<dbReference type="Gene3D" id="3.20.20.150">
    <property type="entry name" value="Divalent-metal-dependent TIM barrel enzymes"/>
    <property type="match status" value="1"/>
</dbReference>
<evidence type="ECO:0000256" key="4">
    <source>
        <dbReference type="ARBA" id="ARBA00007389"/>
    </source>
</evidence>
<dbReference type="SUPFAM" id="SSF51658">
    <property type="entry name" value="Xylose isomerase-like"/>
    <property type="match status" value="1"/>
</dbReference>
<comment type="similarity">
    <text evidence="4 9">Belongs to the mannonate dehydratase family.</text>
</comment>
<reference evidence="12" key="1">
    <citation type="submission" date="2016-11" db="EMBL/GenBank/DDBJ databases">
        <authorList>
            <person name="Varghese N."/>
            <person name="Submissions S."/>
        </authorList>
    </citation>
    <scope>NUCLEOTIDE SEQUENCE [LARGE SCALE GENOMIC DNA]</scope>
    <source>
        <strain evidence="12">DSM 28223</strain>
    </source>
</reference>
<sequence>MKHTWRWFGPADIVSISDIEQAGAHGVVSALHHIPSGHIWPEDEISKRIQEIGTRPDGTASALTWDVVESLPVSEDIKRRDGNWQQHIANYKSSLRNLSRAGLKVICYNFMPVLDWTRTDLAWRLPNGSTCMRFDHIDFAVFDLLILKRPGAEADFDAATQTLAQNRFAAMSDSEKDALTANIIKGLPGANQTLTFATFKDHLDSYRGVSAADLKANLFAFLNEIIPVAEDLGLRLCCHPDDPPFGLLGLPRIMSTEADYKQLVDALDSTANGITLCSGSLGVHPENDLAGMMRRLGHRVHFLHLRNVRREGEAFPGSFHEAAHLEGNTDMVALIQAVLEEERARKESGRPDHQIPMRPDHGHQIGDDFRRTAQPGYPYVGRLRGLAELRGIEAALTGLNGHGGEIA</sequence>
<dbReference type="InterPro" id="IPR004628">
    <property type="entry name" value="Man_deHydtase"/>
</dbReference>
<dbReference type="GO" id="GO:0008198">
    <property type="term" value="F:ferrous iron binding"/>
    <property type="evidence" value="ECO:0007669"/>
    <property type="project" value="TreeGrafter"/>
</dbReference>
<dbReference type="Proteomes" id="UP000184211">
    <property type="component" value="Unassembled WGS sequence"/>
</dbReference>
<dbReference type="PANTHER" id="PTHR30387:SF2">
    <property type="entry name" value="MANNONATE DEHYDRATASE"/>
    <property type="match status" value="1"/>
</dbReference>
<dbReference type="NCBIfam" id="NF003027">
    <property type="entry name" value="PRK03906.1"/>
    <property type="match status" value="1"/>
</dbReference>
<evidence type="ECO:0000256" key="8">
    <source>
        <dbReference type="ARBA" id="ARBA00023239"/>
    </source>
</evidence>
<dbReference type="RefSeq" id="WP_072792995.1">
    <property type="nucleotide sequence ID" value="NZ_FQWM01000003.1"/>
</dbReference>
<comment type="function">
    <text evidence="2 9">Catalyzes the dehydration of D-mannonate.</text>
</comment>
<evidence type="ECO:0000256" key="9">
    <source>
        <dbReference type="HAMAP-Rule" id="MF_00106"/>
    </source>
</evidence>
<dbReference type="PANTHER" id="PTHR30387">
    <property type="entry name" value="MANNONATE DEHYDRATASE"/>
    <property type="match status" value="1"/>
</dbReference>
<evidence type="ECO:0000313" key="11">
    <source>
        <dbReference type="EMBL" id="SHH17897.1"/>
    </source>
</evidence>
<keyword evidence="12" id="KW-1185">Reference proteome</keyword>
<gene>
    <name evidence="9" type="primary">uxuA</name>
    <name evidence="11" type="ORF">SAMN04488044_2113</name>
</gene>
<comment type="catalytic activity">
    <reaction evidence="1 9">
        <text>D-mannonate = 2-dehydro-3-deoxy-D-gluconate + H2O</text>
        <dbReference type="Rhea" id="RHEA:20097"/>
        <dbReference type="ChEBI" id="CHEBI:15377"/>
        <dbReference type="ChEBI" id="CHEBI:17767"/>
        <dbReference type="ChEBI" id="CHEBI:57990"/>
        <dbReference type="EC" id="4.2.1.8"/>
    </reaction>
</comment>